<evidence type="ECO:0000256" key="6">
    <source>
        <dbReference type="ARBA" id="ARBA00023004"/>
    </source>
</evidence>
<feature type="domain" description="4Fe-4S ferredoxin-type" evidence="8">
    <location>
        <begin position="1"/>
        <end position="28"/>
    </location>
</feature>
<evidence type="ECO:0000256" key="3">
    <source>
        <dbReference type="ARBA" id="ARBA00013529"/>
    </source>
</evidence>
<protein>
    <recommendedName>
        <fullName evidence="3">Ferredoxin</fullName>
    </recommendedName>
</protein>
<dbReference type="AlphaFoldDB" id="A0A9D1NAH5"/>
<reference evidence="9" key="2">
    <citation type="journal article" date="2021" name="PeerJ">
        <title>Extensive microbial diversity within the chicken gut microbiome revealed by metagenomics and culture.</title>
        <authorList>
            <person name="Gilroy R."/>
            <person name="Ravi A."/>
            <person name="Getino M."/>
            <person name="Pursley I."/>
            <person name="Horton D.L."/>
            <person name="Alikhan N.F."/>
            <person name="Baker D."/>
            <person name="Gharbi K."/>
            <person name="Hall N."/>
            <person name="Watson M."/>
            <person name="Adriaenssens E.M."/>
            <person name="Foster-Nyarko E."/>
            <person name="Jarju S."/>
            <person name="Secka A."/>
            <person name="Antonio M."/>
            <person name="Oren A."/>
            <person name="Chaudhuri R.R."/>
            <person name="La Ragione R."/>
            <person name="Hildebrand F."/>
            <person name="Pallen M.J."/>
        </authorList>
    </citation>
    <scope>NUCLEOTIDE SEQUENCE</scope>
    <source>
        <strain evidence="9">10406</strain>
    </source>
</reference>
<dbReference type="EMBL" id="DVOE01000083">
    <property type="protein sequence ID" value="HIU99254.1"/>
    <property type="molecule type" value="Genomic_DNA"/>
</dbReference>
<comment type="function">
    <text evidence="2">Ferredoxins are iron-sulfur proteins that transfer electrons in a wide variety of metabolic reactions.</text>
</comment>
<accession>A0A9D1NAH5</accession>
<evidence type="ECO:0000256" key="2">
    <source>
        <dbReference type="ARBA" id="ARBA00003532"/>
    </source>
</evidence>
<dbReference type="Pfam" id="PF13187">
    <property type="entry name" value="Fer4_9"/>
    <property type="match status" value="1"/>
</dbReference>
<dbReference type="GO" id="GO:0005737">
    <property type="term" value="C:cytoplasm"/>
    <property type="evidence" value="ECO:0007669"/>
    <property type="project" value="TreeGrafter"/>
</dbReference>
<proteinExistence type="predicted"/>
<evidence type="ECO:0000256" key="1">
    <source>
        <dbReference type="ARBA" id="ARBA00001966"/>
    </source>
</evidence>
<evidence type="ECO:0000256" key="7">
    <source>
        <dbReference type="ARBA" id="ARBA00023014"/>
    </source>
</evidence>
<dbReference type="PROSITE" id="PS51379">
    <property type="entry name" value="4FE4S_FER_2"/>
    <property type="match status" value="2"/>
</dbReference>
<dbReference type="GO" id="GO:0051539">
    <property type="term" value="F:4 iron, 4 sulfur cluster binding"/>
    <property type="evidence" value="ECO:0007669"/>
    <property type="project" value="UniProtKB-KW"/>
</dbReference>
<name>A0A9D1NAH5_9FIRM</name>
<feature type="domain" description="4Fe-4S ferredoxin-type" evidence="8">
    <location>
        <begin position="29"/>
        <end position="56"/>
    </location>
</feature>
<dbReference type="Proteomes" id="UP000886857">
    <property type="component" value="Unassembled WGS sequence"/>
</dbReference>
<organism evidence="9 10">
    <name type="scientific">Candidatus Limadaptatus stercoripullorum</name>
    <dbReference type="NCBI Taxonomy" id="2840846"/>
    <lineage>
        <taxon>Bacteria</taxon>
        <taxon>Bacillati</taxon>
        <taxon>Bacillota</taxon>
        <taxon>Clostridia</taxon>
        <taxon>Eubacteriales</taxon>
        <taxon>Candidatus Limadaptatus</taxon>
    </lineage>
</organism>
<evidence type="ECO:0000256" key="5">
    <source>
        <dbReference type="ARBA" id="ARBA00022723"/>
    </source>
</evidence>
<evidence type="ECO:0000313" key="10">
    <source>
        <dbReference type="Proteomes" id="UP000886857"/>
    </source>
</evidence>
<comment type="cofactor">
    <cofactor evidence="1">
        <name>[4Fe-4S] cluster</name>
        <dbReference type="ChEBI" id="CHEBI:49883"/>
    </cofactor>
</comment>
<dbReference type="SUPFAM" id="SSF54862">
    <property type="entry name" value="4Fe-4S ferredoxins"/>
    <property type="match status" value="1"/>
</dbReference>
<dbReference type="InterPro" id="IPR050157">
    <property type="entry name" value="PSI_iron-sulfur_center"/>
</dbReference>
<keyword evidence="7" id="KW-0411">Iron-sulfur</keyword>
<keyword evidence="4" id="KW-0004">4Fe-4S</keyword>
<gene>
    <name evidence="9" type="ORF">IAC73_05385</name>
</gene>
<dbReference type="InterPro" id="IPR017896">
    <property type="entry name" value="4Fe4S_Fe-S-bd"/>
</dbReference>
<evidence type="ECO:0000313" key="9">
    <source>
        <dbReference type="EMBL" id="HIU99254.1"/>
    </source>
</evidence>
<keyword evidence="5" id="KW-0479">Metal-binding</keyword>
<dbReference type="PROSITE" id="PS00198">
    <property type="entry name" value="4FE4S_FER_1"/>
    <property type="match status" value="1"/>
</dbReference>
<comment type="caution">
    <text evidence="9">The sequence shown here is derived from an EMBL/GenBank/DDBJ whole genome shotgun (WGS) entry which is preliminary data.</text>
</comment>
<reference evidence="9" key="1">
    <citation type="submission" date="2020-10" db="EMBL/GenBank/DDBJ databases">
        <authorList>
            <person name="Gilroy R."/>
        </authorList>
    </citation>
    <scope>NUCLEOTIDE SEQUENCE</scope>
    <source>
        <strain evidence="9">10406</strain>
    </source>
</reference>
<sequence>MARVINDECIMCGACASACPESAISEGDGKYVVDASACIDCGICEGECPMGAISEA</sequence>
<evidence type="ECO:0000259" key="8">
    <source>
        <dbReference type="PROSITE" id="PS51379"/>
    </source>
</evidence>
<dbReference type="PANTHER" id="PTHR24960:SF79">
    <property type="entry name" value="PHOTOSYSTEM I IRON-SULFUR CENTER"/>
    <property type="match status" value="1"/>
</dbReference>
<dbReference type="InterPro" id="IPR017900">
    <property type="entry name" value="4Fe4S_Fe_S_CS"/>
</dbReference>
<dbReference type="GO" id="GO:0046872">
    <property type="term" value="F:metal ion binding"/>
    <property type="evidence" value="ECO:0007669"/>
    <property type="project" value="UniProtKB-KW"/>
</dbReference>
<keyword evidence="6" id="KW-0408">Iron</keyword>
<dbReference type="PANTHER" id="PTHR24960">
    <property type="entry name" value="PHOTOSYSTEM I IRON-SULFUR CENTER-RELATED"/>
    <property type="match status" value="1"/>
</dbReference>
<dbReference type="Gene3D" id="3.30.70.20">
    <property type="match status" value="1"/>
</dbReference>
<evidence type="ECO:0000256" key="4">
    <source>
        <dbReference type="ARBA" id="ARBA00022485"/>
    </source>
</evidence>